<dbReference type="PANTHER" id="PTHR16026:SF0">
    <property type="entry name" value="CARTILAGE ACIDIC PROTEIN 1"/>
    <property type="match status" value="1"/>
</dbReference>
<keyword evidence="1" id="KW-0732">Signal</keyword>
<organism evidence="3 4">
    <name type="scientific">Croceitalea marina</name>
    <dbReference type="NCBI Taxonomy" id="1775166"/>
    <lineage>
        <taxon>Bacteria</taxon>
        <taxon>Pseudomonadati</taxon>
        <taxon>Bacteroidota</taxon>
        <taxon>Flavobacteriia</taxon>
        <taxon>Flavobacteriales</taxon>
        <taxon>Flavobacteriaceae</taxon>
        <taxon>Croceitalea</taxon>
    </lineage>
</organism>
<gene>
    <name evidence="3" type="ORF">ACFSQJ_16290</name>
</gene>
<dbReference type="PROSITE" id="PS51257">
    <property type="entry name" value="PROKAR_LIPOPROTEIN"/>
    <property type="match status" value="1"/>
</dbReference>
<dbReference type="InterPro" id="IPR011519">
    <property type="entry name" value="UnbV_ASPIC"/>
</dbReference>
<name>A0ABW5N1P8_9FLAO</name>
<dbReference type="RefSeq" id="WP_377768028.1">
    <property type="nucleotide sequence ID" value="NZ_JBHULB010000079.1"/>
</dbReference>
<dbReference type="InterPro" id="IPR027039">
    <property type="entry name" value="Crtac1"/>
</dbReference>
<feature type="domain" description="ASPIC/UnbV" evidence="2">
    <location>
        <begin position="538"/>
        <end position="603"/>
    </location>
</feature>
<dbReference type="Pfam" id="PF07593">
    <property type="entry name" value="UnbV_ASPIC"/>
    <property type="match status" value="1"/>
</dbReference>
<evidence type="ECO:0000259" key="2">
    <source>
        <dbReference type="Pfam" id="PF07593"/>
    </source>
</evidence>
<dbReference type="InterPro" id="IPR028994">
    <property type="entry name" value="Integrin_alpha_N"/>
</dbReference>
<evidence type="ECO:0000256" key="1">
    <source>
        <dbReference type="ARBA" id="ARBA00022729"/>
    </source>
</evidence>
<evidence type="ECO:0000313" key="3">
    <source>
        <dbReference type="EMBL" id="MFD2588498.1"/>
    </source>
</evidence>
<sequence length="1118" mass="125334">MRMSIQKLAFYSVIVFLFSCENKQETRLFEYADTELTNIDFSNTITINEKINVIDFQYCYNGGGVGIGDFNSDGLPDIVFTGNQVNSRIYLNKGDLKFFDTTEESNFKTKGWITGVSIIDINVDGLDDIYLNVGGANCDGNCNNLLFINQGVNENGIPEFVENAKAYGLDDAEYSQQTVFFDYDLDGDLDAYIVRNGNVQFDKNSPIPKRYFPNHLSDVLLRNDDSETVGHPIFKEVSEKLGKVEKGFGLGVGINDFNNDGLIDVYVANDFITNDLLYINSKISDTTGAYFKESSSELLAHQTYNGMGVDIADINNDSHPDIIVLDMLPKNYNRLKTMIGSTNYDKYELSLKNGYSPQYMRNTLQINNGLSDGGPLKFSEVSFAAKLAQTDWSWAPLLVDLDADGDKDIFITNGYGLDITNLDFINYTNQANVFGTPESRDKRIKELVKNQKSVKLQNYFFENDGNVNFNDVSTSWSIKRLSLSNGAAYSDLDLDGDLDLIVNNINEKAFILKNTASSRENYNYLKIKLLGPEQNKDAIGAKVSVWSQGELQTHFQSIIRGYLSSVDPTVFFGLKNNRIDSLEVKWPTGEITRRTGLMPNQTLVLDIVDATIENFEDSTDETYFVDNTDTFVFKHQENSSNDYRSQQLLLTQYSKEGPCFASGNSDDEDGDELFVGGSKGEPGTVWSLNEQNVYVLTQKLDSIYEDTAAAFFDYDSDGDLDLYVGSGGNEFDAEAPEYQDRLYENVGSKGFKLTEEKLPLNTSATSCIKPFDFDKDGDIDLFVGSNIVPGNYPVAPKNSFLSNENGSFSDVKVEGLADIGMVRDAVWTDIDNDGWTDLVLTGDWMPITIFKNDSGVLKKWNIEIQSENNETIVSNGWWYSIAKGDFDNDGDIDFLIGNQGLNNFVNPSQEYPIYIYNRDYDKNGSIDPLVAVYYDTGQGKKLKPLQSRDDVMKQLTLLKDRYQSYQQFAEVDFKTLLNIEALNEVSLTASVFESAYLENIGDGKFKHISLPFECQLAPLKSIMVKDFDGDGNLDALLAGNDFYSESNFGRYDALNGIFLKGRGNGSFKPVPVDESGFYAPGHTSQIVEIKDRENNSLFLVGQNNESVRVFEWNKKITQ</sequence>
<comment type="caution">
    <text evidence="3">The sequence shown here is derived from an EMBL/GenBank/DDBJ whole genome shotgun (WGS) entry which is preliminary data.</text>
</comment>
<dbReference type="EMBL" id="JBHULB010000079">
    <property type="protein sequence ID" value="MFD2588498.1"/>
    <property type="molecule type" value="Genomic_DNA"/>
</dbReference>
<dbReference type="Gene3D" id="2.130.10.130">
    <property type="entry name" value="Integrin alpha, N-terminal"/>
    <property type="match status" value="3"/>
</dbReference>
<dbReference type="Pfam" id="PF13517">
    <property type="entry name" value="FG-GAP_3"/>
    <property type="match status" value="4"/>
</dbReference>
<accession>A0ABW5N1P8</accession>
<keyword evidence="4" id="KW-1185">Reference proteome</keyword>
<proteinExistence type="predicted"/>
<dbReference type="SUPFAM" id="SSF69318">
    <property type="entry name" value="Integrin alpha N-terminal domain"/>
    <property type="match status" value="3"/>
</dbReference>
<reference evidence="4" key="1">
    <citation type="journal article" date="2019" name="Int. J. Syst. Evol. Microbiol.">
        <title>The Global Catalogue of Microorganisms (GCM) 10K type strain sequencing project: providing services to taxonomists for standard genome sequencing and annotation.</title>
        <authorList>
            <consortium name="The Broad Institute Genomics Platform"/>
            <consortium name="The Broad Institute Genome Sequencing Center for Infectious Disease"/>
            <person name="Wu L."/>
            <person name="Ma J."/>
        </authorList>
    </citation>
    <scope>NUCLEOTIDE SEQUENCE [LARGE SCALE GENOMIC DNA]</scope>
    <source>
        <strain evidence="4">KCTC 52368</strain>
    </source>
</reference>
<dbReference type="PANTHER" id="PTHR16026">
    <property type="entry name" value="CARTILAGE ACIDIC PROTEIN 1"/>
    <property type="match status" value="1"/>
</dbReference>
<evidence type="ECO:0000313" key="4">
    <source>
        <dbReference type="Proteomes" id="UP001597526"/>
    </source>
</evidence>
<protein>
    <submittedName>
        <fullName evidence="3">VCBS repeat-containing protein</fullName>
    </submittedName>
</protein>
<dbReference type="Proteomes" id="UP001597526">
    <property type="component" value="Unassembled WGS sequence"/>
</dbReference>
<dbReference type="InterPro" id="IPR013517">
    <property type="entry name" value="FG-GAP"/>
</dbReference>